<dbReference type="PANTHER" id="PTHR12526">
    <property type="entry name" value="GLYCOSYLTRANSFERASE"/>
    <property type="match status" value="1"/>
</dbReference>
<feature type="domain" description="Glycosyltransferase subfamily 4-like N-terminal" evidence="2">
    <location>
        <begin position="15"/>
        <end position="184"/>
    </location>
</feature>
<proteinExistence type="predicted"/>
<keyword evidence="3" id="KW-0328">Glycosyltransferase</keyword>
<evidence type="ECO:0000259" key="2">
    <source>
        <dbReference type="Pfam" id="PF13439"/>
    </source>
</evidence>
<keyword evidence="3" id="KW-0808">Transferase</keyword>
<dbReference type="InterPro" id="IPR028098">
    <property type="entry name" value="Glyco_trans_4-like_N"/>
</dbReference>
<sequence>MKQHILFIIDGLPGGGAENITLALAKGIYQRGHHVTVLSLSQRQDYEIPQGIDYIVDHDNGRGPLRKLTELTRRAASLDRQLSNLFAKSGRPALVISSLHKTDRIVVRSRELQSCNVWHCVHGMLSRSYLGNKTGLRRWIKQRKMQQVYKNRNMIAVSDAVGDDLIQQLGLQPAQLVTIYNPFNIPELEQRANAVNPFAGEEYVLHVGRFHPVKRHDRLLEAFALAQLPCKLVLIGQGEEQIKAAIEEKISTLGIQQQVIMAGFNPNPLPAIKGARMVALSSDSEGLPTVLIEALICRTPIVSTGCPGGVAEIMSGVLAAYMAEMNAESLAEKLKLAWNNPPTITPEIYQRFDQECIIDKYLSLIEK</sequence>
<dbReference type="PANTHER" id="PTHR12526:SF638">
    <property type="entry name" value="SPORE COAT PROTEIN SA"/>
    <property type="match status" value="1"/>
</dbReference>
<dbReference type="InterPro" id="IPR001296">
    <property type="entry name" value="Glyco_trans_1"/>
</dbReference>
<dbReference type="RefSeq" id="WP_380674222.1">
    <property type="nucleotide sequence ID" value="NZ_CP173186.1"/>
</dbReference>
<evidence type="ECO:0000313" key="4">
    <source>
        <dbReference type="Proteomes" id="UP001589792"/>
    </source>
</evidence>
<keyword evidence="4" id="KW-1185">Reference proteome</keyword>
<dbReference type="Pfam" id="PF00534">
    <property type="entry name" value="Glycos_transf_1"/>
    <property type="match status" value="1"/>
</dbReference>
<dbReference type="CDD" id="cd03811">
    <property type="entry name" value="GT4_GT28_WabH-like"/>
    <property type="match status" value="1"/>
</dbReference>
<comment type="caution">
    <text evidence="3">The sequence shown here is derived from an EMBL/GenBank/DDBJ whole genome shotgun (WGS) entry which is preliminary data.</text>
</comment>
<dbReference type="EMBL" id="JBHLXG010000006">
    <property type="protein sequence ID" value="MFC0226521.1"/>
    <property type="molecule type" value="Genomic_DNA"/>
</dbReference>
<evidence type="ECO:0000259" key="1">
    <source>
        <dbReference type="Pfam" id="PF00534"/>
    </source>
</evidence>
<dbReference type="Gene3D" id="3.40.50.2000">
    <property type="entry name" value="Glycogen Phosphorylase B"/>
    <property type="match status" value="2"/>
</dbReference>
<name>A0ABV6EBY7_9GAMM</name>
<gene>
    <name evidence="3" type="ORF">ACFFJ3_08420</name>
</gene>
<reference evidence="3 4" key="1">
    <citation type="submission" date="2024-09" db="EMBL/GenBank/DDBJ databases">
        <authorList>
            <person name="Sun Q."/>
            <person name="Mori K."/>
        </authorList>
    </citation>
    <scope>NUCLEOTIDE SEQUENCE [LARGE SCALE GENOMIC DNA]</scope>
    <source>
        <strain evidence="3 4">CCM 8626</strain>
    </source>
</reference>
<protein>
    <submittedName>
        <fullName evidence="3">Glycosyltransferase</fullName>
        <ecNumber evidence="3">2.4.-.-</ecNumber>
    </submittedName>
</protein>
<feature type="domain" description="Glycosyl transferase family 1" evidence="1">
    <location>
        <begin position="197"/>
        <end position="342"/>
    </location>
</feature>
<organism evidence="3 4">
    <name type="scientific">Serratia aquatilis</name>
    <dbReference type="NCBI Taxonomy" id="1737515"/>
    <lineage>
        <taxon>Bacteria</taxon>
        <taxon>Pseudomonadati</taxon>
        <taxon>Pseudomonadota</taxon>
        <taxon>Gammaproteobacteria</taxon>
        <taxon>Enterobacterales</taxon>
        <taxon>Yersiniaceae</taxon>
        <taxon>Serratia</taxon>
    </lineage>
</organism>
<dbReference type="EC" id="2.4.-.-" evidence="3"/>
<dbReference type="Pfam" id="PF13439">
    <property type="entry name" value="Glyco_transf_4"/>
    <property type="match status" value="1"/>
</dbReference>
<dbReference type="SUPFAM" id="SSF53756">
    <property type="entry name" value="UDP-Glycosyltransferase/glycogen phosphorylase"/>
    <property type="match status" value="1"/>
</dbReference>
<evidence type="ECO:0000313" key="3">
    <source>
        <dbReference type="EMBL" id="MFC0226521.1"/>
    </source>
</evidence>
<accession>A0ABV6EBY7</accession>
<dbReference type="Proteomes" id="UP001589792">
    <property type="component" value="Unassembled WGS sequence"/>
</dbReference>
<dbReference type="GO" id="GO:0016757">
    <property type="term" value="F:glycosyltransferase activity"/>
    <property type="evidence" value="ECO:0007669"/>
    <property type="project" value="UniProtKB-KW"/>
</dbReference>